<evidence type="ECO:0000256" key="1">
    <source>
        <dbReference type="SAM" id="MobiDB-lite"/>
    </source>
</evidence>
<accession>A0A8H7AQN4</accession>
<dbReference type="AlphaFoldDB" id="A0A8H7AQN4"/>
<feature type="compositionally biased region" description="Basic and acidic residues" evidence="1">
    <location>
        <begin position="54"/>
        <end position="66"/>
    </location>
</feature>
<proteinExistence type="predicted"/>
<gene>
    <name evidence="2" type="ORF">GJ744_008872</name>
</gene>
<evidence type="ECO:0000313" key="3">
    <source>
        <dbReference type="Proteomes" id="UP000606974"/>
    </source>
</evidence>
<protein>
    <submittedName>
        <fullName evidence="2">Uncharacterized protein</fullName>
    </submittedName>
</protein>
<organism evidence="2 3">
    <name type="scientific">Endocarpon pusillum</name>
    <dbReference type="NCBI Taxonomy" id="364733"/>
    <lineage>
        <taxon>Eukaryota</taxon>
        <taxon>Fungi</taxon>
        <taxon>Dikarya</taxon>
        <taxon>Ascomycota</taxon>
        <taxon>Pezizomycotina</taxon>
        <taxon>Eurotiomycetes</taxon>
        <taxon>Chaetothyriomycetidae</taxon>
        <taxon>Verrucariales</taxon>
        <taxon>Verrucariaceae</taxon>
        <taxon>Endocarpon</taxon>
    </lineage>
</organism>
<feature type="compositionally biased region" description="Acidic residues" evidence="1">
    <location>
        <begin position="100"/>
        <end position="109"/>
    </location>
</feature>
<sequence length="109" mass="12193">MSILDRPIALNQKRNRKPSSKPMVSRSPEKSVSPNRLTIRLPLPPYRRRHPQHKAPESARQLERHLGRTMRLSEDEDEAAGGKKKRKAASVTSTTGEAVAADEDESGDK</sequence>
<dbReference type="EMBL" id="JAACFV010000005">
    <property type="protein sequence ID" value="KAF7513578.1"/>
    <property type="molecule type" value="Genomic_DNA"/>
</dbReference>
<evidence type="ECO:0000313" key="2">
    <source>
        <dbReference type="EMBL" id="KAF7513578.1"/>
    </source>
</evidence>
<comment type="caution">
    <text evidence="2">The sequence shown here is derived from an EMBL/GenBank/DDBJ whole genome shotgun (WGS) entry which is preliminary data.</text>
</comment>
<feature type="region of interest" description="Disordered" evidence="1">
    <location>
        <begin position="1"/>
        <end position="109"/>
    </location>
</feature>
<dbReference type="Proteomes" id="UP000606974">
    <property type="component" value="Unassembled WGS sequence"/>
</dbReference>
<reference evidence="2" key="1">
    <citation type="submission" date="2020-02" db="EMBL/GenBank/DDBJ databases">
        <authorList>
            <person name="Palmer J.M."/>
        </authorList>
    </citation>
    <scope>NUCLEOTIDE SEQUENCE</scope>
    <source>
        <strain evidence="2">EPUS1.4</strain>
        <tissue evidence="2">Thallus</tissue>
    </source>
</reference>
<keyword evidence="3" id="KW-1185">Reference proteome</keyword>
<name>A0A8H7AQN4_9EURO</name>